<gene>
    <name evidence="1" type="ORF">RFH51_05755</name>
</gene>
<dbReference type="EMBL" id="JAVIDA010000005">
    <property type="protein sequence ID" value="MDQ9070966.1"/>
    <property type="molecule type" value="Genomic_DNA"/>
</dbReference>
<accession>A0AAW8JI46</accession>
<evidence type="ECO:0000313" key="1">
    <source>
        <dbReference type="EMBL" id="MDQ9070966.1"/>
    </source>
</evidence>
<dbReference type="PROSITE" id="PS51257">
    <property type="entry name" value="PROKAR_LIPOPROTEIN"/>
    <property type="match status" value="1"/>
</dbReference>
<protein>
    <recommendedName>
        <fullName evidence="3">Lipoprotein</fullName>
    </recommendedName>
</protein>
<sequence length="121" mass="13475">MKKHLIILTFAILATACQTTDLRPVDLHAYLLSYLGMSSADIQQKLNFKSLGYQSAQAIQHNNQLIYTLYQPMNIPIAQSSDLNNPLPSSANSYDLNLKCHVIFNLENGIARSISYEGKAC</sequence>
<dbReference type="Proteomes" id="UP001243195">
    <property type="component" value="Unassembled WGS sequence"/>
</dbReference>
<evidence type="ECO:0000313" key="2">
    <source>
        <dbReference type="Proteomes" id="UP001243195"/>
    </source>
</evidence>
<reference evidence="1" key="1">
    <citation type="submission" date="2023-08" db="EMBL/GenBank/DDBJ databases">
        <title>Emergence of clinically-relevant ST2 carbapenem-resistant Acinetobacter baumannii strains in hospital sewages in Zhejiang, East of China.</title>
        <authorList>
            <person name="Kaichao C."/>
            <person name="Zhang R."/>
        </authorList>
    </citation>
    <scope>NUCLEOTIDE SEQUENCE</scope>
    <source>
        <strain evidence="1">M-SY-60</strain>
    </source>
</reference>
<dbReference type="AlphaFoldDB" id="A0AAW8JI46"/>
<evidence type="ECO:0008006" key="3">
    <source>
        <dbReference type="Google" id="ProtNLM"/>
    </source>
</evidence>
<dbReference type="RefSeq" id="WP_004855332.1">
    <property type="nucleotide sequence ID" value="NZ_BBLI01000064.1"/>
</dbReference>
<name>A0AAW8JI46_9GAMM</name>
<organism evidence="1 2">
    <name type="scientific">Acinetobacter gerneri</name>
    <dbReference type="NCBI Taxonomy" id="202952"/>
    <lineage>
        <taxon>Bacteria</taxon>
        <taxon>Pseudomonadati</taxon>
        <taxon>Pseudomonadota</taxon>
        <taxon>Gammaproteobacteria</taxon>
        <taxon>Moraxellales</taxon>
        <taxon>Moraxellaceae</taxon>
        <taxon>Acinetobacter</taxon>
    </lineage>
</organism>
<dbReference type="GeneID" id="84208007"/>
<comment type="caution">
    <text evidence="1">The sequence shown here is derived from an EMBL/GenBank/DDBJ whole genome shotgun (WGS) entry which is preliminary data.</text>
</comment>
<proteinExistence type="predicted"/>